<protein>
    <recommendedName>
        <fullName evidence="4">Secretion system C-terminal sorting domain-containing protein</fullName>
    </recommendedName>
</protein>
<comment type="caution">
    <text evidence="2">The sequence shown here is derived from an EMBL/GenBank/DDBJ whole genome shotgun (WGS) entry which is preliminary data.</text>
</comment>
<dbReference type="PATRIC" id="fig|883158.3.peg.1708"/>
<sequence>MKQKILTLIILFSLTLSIIPFNAKANTAIEIFDQDFQNISISVSGSVLRIEGAENETLQIYNVTGVRVVSIRIDGNDKRYNLNLPKGCYIVKVGKVVRKISIR</sequence>
<keyword evidence="1" id="KW-0732">Signal</keyword>
<gene>
    <name evidence="2" type="ORF">HMPREF9140_01706</name>
</gene>
<feature type="signal peptide" evidence="1">
    <location>
        <begin position="1"/>
        <end position="25"/>
    </location>
</feature>
<name>H1Q468_9BACT</name>
<evidence type="ECO:0000313" key="3">
    <source>
        <dbReference type="Proteomes" id="UP000016023"/>
    </source>
</evidence>
<reference evidence="2 3" key="1">
    <citation type="submission" date="2011-12" db="EMBL/GenBank/DDBJ databases">
        <title>The Genome Sequence of Prevotella micans F0438.</title>
        <authorList>
            <consortium name="The Broad Institute Genome Sequencing Platform"/>
            <person name="Earl A."/>
            <person name="Ward D."/>
            <person name="Feldgarden M."/>
            <person name="Gevers D."/>
            <person name="Izard J."/>
            <person name="Baranova O.V."/>
            <person name="Blanton J.M."/>
            <person name="Wade W.G."/>
            <person name="Dewhirst F.E."/>
            <person name="Young S.K."/>
            <person name="Zeng Q."/>
            <person name="Gargeya S."/>
            <person name="Fitzgerald M."/>
            <person name="Haas B."/>
            <person name="Abouelleil A."/>
            <person name="Alvarado L."/>
            <person name="Arachchi H.M."/>
            <person name="Berlin A."/>
            <person name="Chapman S.B."/>
            <person name="Gearin G."/>
            <person name="Goldberg J."/>
            <person name="Griggs A."/>
            <person name="Gujja S."/>
            <person name="Hansen M."/>
            <person name="Heiman D."/>
            <person name="Howarth C."/>
            <person name="Larimer J."/>
            <person name="Lui A."/>
            <person name="MacDonald P.J.P."/>
            <person name="McCowen C."/>
            <person name="Montmayeur A."/>
            <person name="Murphy C."/>
            <person name="Neiman D."/>
            <person name="Pearson M."/>
            <person name="Priest M."/>
            <person name="Roberts A."/>
            <person name="Saif S."/>
            <person name="Shea T."/>
            <person name="Sisk P."/>
            <person name="Stolte C."/>
            <person name="Sykes S."/>
            <person name="Wortman J."/>
            <person name="Nusbaum C."/>
            <person name="Birren B."/>
        </authorList>
    </citation>
    <scope>NUCLEOTIDE SEQUENCE [LARGE SCALE GENOMIC DNA]</scope>
    <source>
        <strain evidence="2 3">F0438</strain>
    </source>
</reference>
<organism evidence="2 3">
    <name type="scientific">Prevotella micans F0438</name>
    <dbReference type="NCBI Taxonomy" id="883158"/>
    <lineage>
        <taxon>Bacteria</taxon>
        <taxon>Pseudomonadati</taxon>
        <taxon>Bacteroidota</taxon>
        <taxon>Bacteroidia</taxon>
        <taxon>Bacteroidales</taxon>
        <taxon>Prevotellaceae</taxon>
        <taxon>Prevotella</taxon>
    </lineage>
</organism>
<dbReference type="Proteomes" id="UP000016023">
    <property type="component" value="Unassembled WGS sequence"/>
</dbReference>
<evidence type="ECO:0000313" key="2">
    <source>
        <dbReference type="EMBL" id="EHO67989.1"/>
    </source>
</evidence>
<dbReference type="AlphaFoldDB" id="H1Q468"/>
<dbReference type="STRING" id="883158.HMPREF9140_01706"/>
<dbReference type="NCBIfam" id="TIGR04183">
    <property type="entry name" value="Por_Secre_tail"/>
    <property type="match status" value="1"/>
</dbReference>
<accession>H1Q468</accession>
<evidence type="ECO:0000256" key="1">
    <source>
        <dbReference type="SAM" id="SignalP"/>
    </source>
</evidence>
<evidence type="ECO:0008006" key="4">
    <source>
        <dbReference type="Google" id="ProtNLM"/>
    </source>
</evidence>
<dbReference type="HOGENOM" id="CLU_168251_0_0_10"/>
<proteinExistence type="predicted"/>
<dbReference type="RefSeq" id="WP_006953237.1">
    <property type="nucleotide sequence ID" value="NZ_JH594523.1"/>
</dbReference>
<dbReference type="EMBL" id="AGWK01000044">
    <property type="protein sequence ID" value="EHO67989.1"/>
    <property type="molecule type" value="Genomic_DNA"/>
</dbReference>
<dbReference type="InterPro" id="IPR026444">
    <property type="entry name" value="Secre_tail"/>
</dbReference>
<dbReference type="eggNOG" id="ENOG5033JEG">
    <property type="taxonomic scope" value="Bacteria"/>
</dbReference>
<feature type="chain" id="PRO_5003553773" description="Secretion system C-terminal sorting domain-containing protein" evidence="1">
    <location>
        <begin position="26"/>
        <end position="103"/>
    </location>
</feature>
<keyword evidence="3" id="KW-1185">Reference proteome</keyword>